<keyword evidence="1" id="KW-0812">Transmembrane</keyword>
<organism evidence="2">
    <name type="scientific">Solanum chacoense</name>
    <name type="common">Chaco potato</name>
    <dbReference type="NCBI Taxonomy" id="4108"/>
    <lineage>
        <taxon>Eukaryota</taxon>
        <taxon>Viridiplantae</taxon>
        <taxon>Streptophyta</taxon>
        <taxon>Embryophyta</taxon>
        <taxon>Tracheophyta</taxon>
        <taxon>Spermatophyta</taxon>
        <taxon>Magnoliopsida</taxon>
        <taxon>eudicotyledons</taxon>
        <taxon>Gunneridae</taxon>
        <taxon>Pentapetalae</taxon>
        <taxon>asterids</taxon>
        <taxon>lamiids</taxon>
        <taxon>Solanales</taxon>
        <taxon>Solanaceae</taxon>
        <taxon>Solanoideae</taxon>
        <taxon>Solaneae</taxon>
        <taxon>Solanum</taxon>
    </lineage>
</organism>
<feature type="transmembrane region" description="Helical" evidence="1">
    <location>
        <begin position="6"/>
        <end position="25"/>
    </location>
</feature>
<keyword evidence="1" id="KW-0472">Membrane</keyword>
<protein>
    <submittedName>
        <fullName evidence="2">Putative ovule protein</fullName>
    </submittedName>
</protein>
<accession>A0A0V0H066</accession>
<sequence>MTLDIFAGSYLMKVVLITNTMNINLVKRKRLYHRPVKPKHHIVSKIYPHAYIAGTSLISFLVT</sequence>
<keyword evidence="1" id="KW-1133">Transmembrane helix</keyword>
<name>A0A0V0H066_SOLCH</name>
<proteinExistence type="predicted"/>
<evidence type="ECO:0000313" key="2">
    <source>
        <dbReference type="EMBL" id="JAP13777.1"/>
    </source>
</evidence>
<dbReference type="EMBL" id="GEDG01027544">
    <property type="protein sequence ID" value="JAP13777.1"/>
    <property type="molecule type" value="Transcribed_RNA"/>
</dbReference>
<reference evidence="2" key="1">
    <citation type="submission" date="2015-12" db="EMBL/GenBank/DDBJ databases">
        <title>Gene expression during late stages of embryo sac development: a critical building block for successful pollen-pistil interactions.</title>
        <authorList>
            <person name="Liu Y."/>
            <person name="Joly V."/>
            <person name="Sabar M."/>
            <person name="Matton D.P."/>
        </authorList>
    </citation>
    <scope>NUCLEOTIDE SEQUENCE</scope>
</reference>
<dbReference type="AlphaFoldDB" id="A0A0V0H066"/>
<evidence type="ECO:0000256" key="1">
    <source>
        <dbReference type="SAM" id="Phobius"/>
    </source>
</evidence>